<protein>
    <recommendedName>
        <fullName evidence="4">Transmembrane protein</fullName>
    </recommendedName>
</protein>
<evidence type="ECO:0008006" key="4">
    <source>
        <dbReference type="Google" id="ProtNLM"/>
    </source>
</evidence>
<name>A0ABY3X8H8_9GAMM</name>
<keyword evidence="3" id="KW-1185">Reference proteome</keyword>
<feature type="transmembrane region" description="Helical" evidence="1">
    <location>
        <begin position="37"/>
        <end position="58"/>
    </location>
</feature>
<dbReference type="EMBL" id="CP093547">
    <property type="protein sequence ID" value="UNP28888.1"/>
    <property type="molecule type" value="Genomic_DNA"/>
</dbReference>
<evidence type="ECO:0000256" key="1">
    <source>
        <dbReference type="SAM" id="Phobius"/>
    </source>
</evidence>
<keyword evidence="1" id="KW-0812">Transmembrane</keyword>
<evidence type="ECO:0000313" key="2">
    <source>
        <dbReference type="EMBL" id="UNP28888.1"/>
    </source>
</evidence>
<keyword evidence="1" id="KW-0472">Membrane</keyword>
<dbReference type="RefSeq" id="WP_057944431.1">
    <property type="nucleotide sequence ID" value="NZ_CP011131.1"/>
</dbReference>
<organism evidence="2 3">
    <name type="scientific">Lysobacter gummosus</name>
    <dbReference type="NCBI Taxonomy" id="262324"/>
    <lineage>
        <taxon>Bacteria</taxon>
        <taxon>Pseudomonadati</taxon>
        <taxon>Pseudomonadota</taxon>
        <taxon>Gammaproteobacteria</taxon>
        <taxon>Lysobacterales</taxon>
        <taxon>Lysobacteraceae</taxon>
        <taxon>Lysobacter</taxon>
    </lineage>
</organism>
<keyword evidence="1" id="KW-1133">Transmembrane helix</keyword>
<proteinExistence type="predicted"/>
<accession>A0ABY3X8H8</accession>
<gene>
    <name evidence="2" type="ORF">MOV92_20825</name>
</gene>
<reference evidence="2 3" key="1">
    <citation type="submission" date="2022-03" db="EMBL/GenBank/DDBJ databases">
        <title>Complete genome sequence of Lysobacter capsici VKM B-2533 and Lysobacter gummosus 10.1.1, promising sources of lytic agents.</title>
        <authorList>
            <person name="Tarlachkov S.V."/>
            <person name="Kudryakova I.V."/>
            <person name="Afoshin A.S."/>
            <person name="Leontyevskaya E.A."/>
            <person name="Leontyevskaya N.V."/>
        </authorList>
    </citation>
    <scope>NUCLEOTIDE SEQUENCE [LARGE SCALE GENOMIC DNA]</scope>
    <source>
        <strain evidence="2 3">10.1.1</strain>
    </source>
</reference>
<sequence length="67" mass="7220">MMLLLAFAYYGGPIWVAGLLAWVGYAQRARRPGFNRWYAAAVACAVLGAAALCFWHLWAGAMRGVGG</sequence>
<feature type="transmembrane region" description="Helical" evidence="1">
    <location>
        <begin position="6"/>
        <end position="25"/>
    </location>
</feature>
<dbReference type="Proteomes" id="UP000829194">
    <property type="component" value="Chromosome"/>
</dbReference>
<evidence type="ECO:0000313" key="3">
    <source>
        <dbReference type="Proteomes" id="UP000829194"/>
    </source>
</evidence>